<evidence type="ECO:0000313" key="4">
    <source>
        <dbReference type="Proteomes" id="UP000593758"/>
    </source>
</evidence>
<dbReference type="SUPFAM" id="SSF53271">
    <property type="entry name" value="PRTase-like"/>
    <property type="match status" value="1"/>
</dbReference>
<evidence type="ECO:0000259" key="2">
    <source>
        <dbReference type="Pfam" id="PF00156"/>
    </source>
</evidence>
<dbReference type="Gene3D" id="3.40.50.2020">
    <property type="match status" value="1"/>
</dbReference>
<gene>
    <name evidence="3" type="ORF">IM660_13755</name>
</gene>
<evidence type="ECO:0000256" key="1">
    <source>
        <dbReference type="ARBA" id="ARBA00008007"/>
    </source>
</evidence>
<evidence type="ECO:0000313" key="3">
    <source>
        <dbReference type="EMBL" id="QOR69726.1"/>
    </source>
</evidence>
<keyword evidence="4" id="KW-1185">Reference proteome</keyword>
<feature type="domain" description="Phosphoribosyltransferase" evidence="2">
    <location>
        <begin position="197"/>
        <end position="247"/>
    </location>
</feature>
<dbReference type="Proteomes" id="UP000593758">
    <property type="component" value="Chromosome"/>
</dbReference>
<dbReference type="PANTHER" id="PTHR47505">
    <property type="entry name" value="DNA UTILIZATION PROTEIN YHGH"/>
    <property type="match status" value="1"/>
</dbReference>
<dbReference type="Pfam" id="PF00156">
    <property type="entry name" value="Pribosyltran"/>
    <property type="match status" value="1"/>
</dbReference>
<dbReference type="InterPro" id="IPR000836">
    <property type="entry name" value="PRTase_dom"/>
</dbReference>
<sequence>MTATATVAWLLAPVRDLLALVLPRNCPGCDAPDVTLCQRCTCLLSGPPRRCEEGTVFLGVDDLLPALGLPVWTLADYTGPVRRVVLAWKSGGRADLDRPLTALMAGAAAGLAADLLADPVPEHGDPALVVVPAPSGWRRRWRRRLVALTLARAVAASLAQESARPVWVADLLRRRGGSGHALGARARRRTTAAAVRCLGPLPPGTACLLVDDVVTTGATLDAARVSLQRAGANVVGAVVLAATAAPGENASALRLSDRPGVD</sequence>
<dbReference type="InterPro" id="IPR029057">
    <property type="entry name" value="PRTase-like"/>
</dbReference>
<reference evidence="3 4" key="1">
    <citation type="submission" date="2020-10" db="EMBL/GenBank/DDBJ databases">
        <title>Haloactinobacterium sp. RN3S43, a bacterium isolated from saline soil.</title>
        <authorList>
            <person name="Sun J.-Q."/>
        </authorList>
    </citation>
    <scope>NUCLEOTIDE SEQUENCE [LARGE SCALE GENOMIC DNA]</scope>
    <source>
        <strain evidence="3 4">RN3S43</strain>
    </source>
</reference>
<dbReference type="CDD" id="cd06223">
    <property type="entry name" value="PRTases_typeI"/>
    <property type="match status" value="1"/>
</dbReference>
<dbReference type="InterPro" id="IPR051910">
    <property type="entry name" value="ComF/GntX_DNA_util-trans"/>
</dbReference>
<dbReference type="AlphaFoldDB" id="A0A7M1SQ95"/>
<dbReference type="RefSeq" id="WP_193496312.1">
    <property type="nucleotide sequence ID" value="NZ_CP063169.1"/>
</dbReference>
<protein>
    <submittedName>
        <fullName evidence="3">ComF family protein</fullName>
    </submittedName>
</protein>
<proteinExistence type="inferred from homology"/>
<organism evidence="3 4">
    <name type="scientific">Ruania alkalisoli</name>
    <dbReference type="NCBI Taxonomy" id="2779775"/>
    <lineage>
        <taxon>Bacteria</taxon>
        <taxon>Bacillati</taxon>
        <taxon>Actinomycetota</taxon>
        <taxon>Actinomycetes</taxon>
        <taxon>Micrococcales</taxon>
        <taxon>Ruaniaceae</taxon>
        <taxon>Ruania</taxon>
    </lineage>
</organism>
<dbReference type="KEGG" id="halt:IM660_13755"/>
<dbReference type="EMBL" id="CP063169">
    <property type="protein sequence ID" value="QOR69726.1"/>
    <property type="molecule type" value="Genomic_DNA"/>
</dbReference>
<name>A0A7M1SQ95_9MICO</name>
<comment type="similarity">
    <text evidence="1">Belongs to the ComF/GntX family.</text>
</comment>
<accession>A0A7M1SQ95</accession>
<dbReference type="PANTHER" id="PTHR47505:SF1">
    <property type="entry name" value="DNA UTILIZATION PROTEIN YHGH"/>
    <property type="match status" value="1"/>
</dbReference>